<feature type="domain" description="Penicillin-binding protein transpeptidase" evidence="22">
    <location>
        <begin position="341"/>
        <end position="577"/>
    </location>
</feature>
<evidence type="ECO:0000313" key="25">
    <source>
        <dbReference type="Proteomes" id="UP000001508"/>
    </source>
</evidence>
<evidence type="ECO:0000259" key="23">
    <source>
        <dbReference type="Pfam" id="PF00912"/>
    </source>
</evidence>
<evidence type="ECO:0000256" key="4">
    <source>
        <dbReference type="ARBA" id="ARBA00007739"/>
    </source>
</evidence>
<dbReference type="UniPathway" id="UPA00219"/>
<dbReference type="NCBIfam" id="TIGR02074">
    <property type="entry name" value="PBP_1a_fam"/>
    <property type="match status" value="1"/>
</dbReference>
<dbReference type="Gene3D" id="3.40.710.10">
    <property type="entry name" value="DD-peptidase/beta-lactamase superfamily"/>
    <property type="match status" value="1"/>
</dbReference>
<evidence type="ECO:0000256" key="9">
    <source>
        <dbReference type="ARBA" id="ARBA00022692"/>
    </source>
</evidence>
<keyword evidence="25" id="KW-1185">Reference proteome</keyword>
<dbReference type="AlphaFoldDB" id="D6Z6J8"/>
<accession>D6Z6J8</accession>
<dbReference type="SUPFAM" id="SSF56601">
    <property type="entry name" value="beta-lactamase/transpeptidase-like"/>
    <property type="match status" value="1"/>
</dbReference>
<feature type="region of interest" description="Disordered" evidence="20">
    <location>
        <begin position="664"/>
        <end position="684"/>
    </location>
</feature>
<dbReference type="InterPro" id="IPR050396">
    <property type="entry name" value="Glycosyltr_51/Transpeptidase"/>
</dbReference>
<dbReference type="GO" id="GO:0008955">
    <property type="term" value="F:peptidoglycan glycosyltransferase activity"/>
    <property type="evidence" value="ECO:0007669"/>
    <property type="project" value="UniProtKB-EC"/>
</dbReference>
<evidence type="ECO:0000259" key="22">
    <source>
        <dbReference type="Pfam" id="PF00905"/>
    </source>
</evidence>
<evidence type="ECO:0000256" key="16">
    <source>
        <dbReference type="ARBA" id="ARBA00023316"/>
    </source>
</evidence>
<dbReference type="HOGENOM" id="CLU_006354_2_4_7"/>
<keyword evidence="9 21" id="KW-0812">Transmembrane</keyword>
<dbReference type="RefSeq" id="WP_013162488.1">
    <property type="nucleotide sequence ID" value="NC_014216.1"/>
</dbReference>
<dbReference type="InterPro" id="IPR001460">
    <property type="entry name" value="PCN-bd_Tpept"/>
</dbReference>
<evidence type="ECO:0000256" key="18">
    <source>
        <dbReference type="ARBA" id="ARBA00049902"/>
    </source>
</evidence>
<evidence type="ECO:0000256" key="17">
    <source>
        <dbReference type="ARBA" id="ARBA00044770"/>
    </source>
</evidence>
<keyword evidence="15" id="KW-0511">Multifunctional enzyme</keyword>
<dbReference type="GO" id="GO:0071555">
    <property type="term" value="P:cell wall organization"/>
    <property type="evidence" value="ECO:0007669"/>
    <property type="project" value="UniProtKB-KW"/>
</dbReference>
<dbReference type="KEGG" id="dak:DaAHT2_0246"/>
<evidence type="ECO:0000256" key="10">
    <source>
        <dbReference type="ARBA" id="ARBA00022801"/>
    </source>
</evidence>
<dbReference type="Pfam" id="PF00912">
    <property type="entry name" value="Transgly"/>
    <property type="match status" value="1"/>
</dbReference>
<dbReference type="OrthoDB" id="9766909at2"/>
<keyword evidence="11" id="KW-0133">Cell shape</keyword>
<evidence type="ECO:0000313" key="24">
    <source>
        <dbReference type="EMBL" id="ADH84957.1"/>
    </source>
</evidence>
<feature type="domain" description="Glycosyl transferase family 51" evidence="23">
    <location>
        <begin position="71"/>
        <end position="242"/>
    </location>
</feature>
<keyword evidence="14 21" id="KW-0472">Membrane</keyword>
<keyword evidence="6" id="KW-0645">Protease</keyword>
<dbReference type="GO" id="GO:0008658">
    <property type="term" value="F:penicillin binding"/>
    <property type="evidence" value="ECO:0007669"/>
    <property type="project" value="InterPro"/>
</dbReference>
<evidence type="ECO:0000256" key="3">
    <source>
        <dbReference type="ARBA" id="ARBA00007090"/>
    </source>
</evidence>
<comment type="pathway">
    <text evidence="2">Cell wall biogenesis; peptidoglycan biosynthesis.</text>
</comment>
<evidence type="ECO:0000256" key="1">
    <source>
        <dbReference type="ARBA" id="ARBA00004370"/>
    </source>
</evidence>
<evidence type="ECO:0000256" key="12">
    <source>
        <dbReference type="ARBA" id="ARBA00022984"/>
    </source>
</evidence>
<dbReference type="FunFam" id="1.10.3810.10:FF:000003">
    <property type="entry name" value="Penicillin-binding protein 1a"/>
    <property type="match status" value="1"/>
</dbReference>
<dbReference type="InterPro" id="IPR023346">
    <property type="entry name" value="Lysozyme-like_dom_sf"/>
</dbReference>
<keyword evidence="5" id="KW-0121">Carboxypeptidase</keyword>
<keyword evidence="16" id="KW-0961">Cell wall biogenesis/degradation</keyword>
<dbReference type="InterPro" id="IPR036950">
    <property type="entry name" value="PBP_transglycosylase"/>
</dbReference>
<sequence length="684" mass="75587">MATKRTSKQQTRIWRQTQLSLFLLFIAGGLTGLLGSVLFVHITLDLPDIGSLDSYQPAQTTLIYDHQGVVVDRVFTENRIVVPLDKLPEQLPQAFIAAEDARFYDHSGVDGWSIVRALVHNLRAGERRQGGSTITQQVARALLLSREKTYIRKIREAILAYRIDQKLNKDEILHIYLNHIYLGSGAYGVEAAAWTYFGKPARELNLAETALLAGLPQAPSRYTPFRDYTAAKRRQAYVLNRMAEEAYITPTAARRAYLHPLLWASPRQNGQENSYFLQQVRNQIEQTYGRNMLYNGGLRVYTGLDQELQQRAAAAVTLGVQNWERRQRRAAAQQEQPQAALLAMETGSGLVRAVSGGTDFSVSQFNRATQARRQPGSAFKPIIYAAALDHGMTPASVIIDEPLRLPGADRGRVWEPKNFSNRFYGPTTLRDGLVYSRNILSVKIMQEIGLAPVVKLARQMGISSPLSNNLSLALGSAEISVMELTAAYGALANGGVYHAPVFIKSVRDSNGRVLEQANLKGQRALDERTAYQVTRLLEGVVREGTGRSVAAIGLPVAGKTGTTDRYMDAWFIGYSPELVTGVWMGFDRARPLGRNESGARAAAPIWLHFMQGAKAQLAGKEFPRPPGIVLVPIDHAVGHFEEETPNRVSLEAFRIDNLPPALLSPAPAAETPRLKKLQEMPAEG</sequence>
<dbReference type="PANTHER" id="PTHR32282">
    <property type="entry name" value="BINDING PROTEIN TRANSPEPTIDASE, PUTATIVE-RELATED"/>
    <property type="match status" value="1"/>
</dbReference>
<evidence type="ECO:0000256" key="13">
    <source>
        <dbReference type="ARBA" id="ARBA00022989"/>
    </source>
</evidence>
<dbReference type="InterPro" id="IPR012338">
    <property type="entry name" value="Beta-lactam/transpept-like"/>
</dbReference>
<dbReference type="GO" id="GO:0006508">
    <property type="term" value="P:proteolysis"/>
    <property type="evidence" value="ECO:0007669"/>
    <property type="project" value="UniProtKB-KW"/>
</dbReference>
<dbReference type="EMBL" id="CP001940">
    <property type="protein sequence ID" value="ADH84957.1"/>
    <property type="molecule type" value="Genomic_DNA"/>
</dbReference>
<comment type="pathway">
    <text evidence="19">Glycan biosynthesis.</text>
</comment>
<dbReference type="GO" id="GO:0008360">
    <property type="term" value="P:regulation of cell shape"/>
    <property type="evidence" value="ECO:0007669"/>
    <property type="project" value="UniProtKB-KW"/>
</dbReference>
<evidence type="ECO:0000256" key="8">
    <source>
        <dbReference type="ARBA" id="ARBA00022679"/>
    </source>
</evidence>
<evidence type="ECO:0000256" key="7">
    <source>
        <dbReference type="ARBA" id="ARBA00022676"/>
    </source>
</evidence>
<dbReference type="EC" id="2.4.99.28" evidence="17"/>
<keyword evidence="7" id="KW-0328">Glycosyltransferase</keyword>
<comment type="catalytic activity">
    <reaction evidence="18">
        <text>[GlcNAc-(1-&gt;4)-Mur2Ac(oyl-L-Ala-gamma-D-Glu-L-Lys-D-Ala-D-Ala)](n)-di-trans,octa-cis-undecaprenyl diphosphate + beta-D-GlcNAc-(1-&gt;4)-Mur2Ac(oyl-L-Ala-gamma-D-Glu-L-Lys-D-Ala-D-Ala)-di-trans,octa-cis-undecaprenyl diphosphate = [GlcNAc-(1-&gt;4)-Mur2Ac(oyl-L-Ala-gamma-D-Glu-L-Lys-D-Ala-D-Ala)](n+1)-di-trans,octa-cis-undecaprenyl diphosphate + di-trans,octa-cis-undecaprenyl diphosphate + H(+)</text>
        <dbReference type="Rhea" id="RHEA:23708"/>
        <dbReference type="Rhea" id="RHEA-COMP:9602"/>
        <dbReference type="Rhea" id="RHEA-COMP:9603"/>
        <dbReference type="ChEBI" id="CHEBI:15378"/>
        <dbReference type="ChEBI" id="CHEBI:58405"/>
        <dbReference type="ChEBI" id="CHEBI:60033"/>
        <dbReference type="ChEBI" id="CHEBI:78435"/>
        <dbReference type="EC" id="2.4.99.28"/>
    </reaction>
</comment>
<comment type="subcellular location">
    <subcellularLocation>
        <location evidence="1">Membrane</location>
    </subcellularLocation>
</comment>
<comment type="similarity">
    <text evidence="3">In the C-terminal section; belongs to the transpeptidase family.</text>
</comment>
<dbReference type="InterPro" id="IPR001264">
    <property type="entry name" value="Glyco_trans_51"/>
</dbReference>
<dbReference type="FunCoup" id="D6Z6J8">
    <property type="interactions" value="298"/>
</dbReference>
<feature type="transmembrane region" description="Helical" evidence="21">
    <location>
        <begin position="21"/>
        <end position="44"/>
    </location>
</feature>
<dbReference type="PANTHER" id="PTHR32282:SF27">
    <property type="entry name" value="PENICILLIN-BINDING PROTEIN 1A"/>
    <property type="match status" value="1"/>
</dbReference>
<dbReference type="eggNOG" id="COG0744">
    <property type="taxonomic scope" value="Bacteria"/>
</dbReference>
<keyword evidence="10" id="KW-0378">Hydrolase</keyword>
<evidence type="ECO:0000256" key="19">
    <source>
        <dbReference type="ARBA" id="ARBA00060592"/>
    </source>
</evidence>
<keyword evidence="8" id="KW-0808">Transferase</keyword>
<evidence type="ECO:0000256" key="20">
    <source>
        <dbReference type="SAM" id="MobiDB-lite"/>
    </source>
</evidence>
<evidence type="ECO:0000256" key="11">
    <source>
        <dbReference type="ARBA" id="ARBA00022960"/>
    </source>
</evidence>
<reference evidence="25" key="1">
    <citation type="submission" date="2010-02" db="EMBL/GenBank/DDBJ databases">
        <title>Complete sequence of Desulfurivibrio alkaliphilus AHT2.</title>
        <authorList>
            <consortium name="US DOE Joint Genome Institute"/>
            <person name="Pitluck S."/>
            <person name="Chertkov O."/>
            <person name="Detter J.C."/>
            <person name="Han C."/>
            <person name="Tapia R."/>
            <person name="Larimer F."/>
            <person name="Land M."/>
            <person name="Hauser L."/>
            <person name="Kyrpides N."/>
            <person name="Mikhailova N."/>
            <person name="Sorokin D.Y."/>
            <person name="Muyzer G."/>
            <person name="Woyke T."/>
        </authorList>
    </citation>
    <scope>NUCLEOTIDE SEQUENCE [LARGE SCALE GENOMIC DNA]</scope>
    <source>
        <strain evidence="25">DSM 19089 / UNIQEM U267 / AHT2</strain>
    </source>
</reference>
<dbReference type="CAZy" id="GT51">
    <property type="family name" value="Glycosyltransferase Family 51"/>
</dbReference>
<evidence type="ECO:0000256" key="6">
    <source>
        <dbReference type="ARBA" id="ARBA00022670"/>
    </source>
</evidence>
<dbReference type="InParanoid" id="D6Z6J8"/>
<dbReference type="SUPFAM" id="SSF53955">
    <property type="entry name" value="Lysozyme-like"/>
    <property type="match status" value="1"/>
</dbReference>
<evidence type="ECO:0000256" key="2">
    <source>
        <dbReference type="ARBA" id="ARBA00004752"/>
    </source>
</evidence>
<keyword evidence="12" id="KW-0573">Peptidoglycan synthesis</keyword>
<dbReference type="Gene3D" id="1.10.3810.10">
    <property type="entry name" value="Biosynthetic peptidoglycan transglycosylase-like"/>
    <property type="match status" value="1"/>
</dbReference>
<dbReference type="Proteomes" id="UP000001508">
    <property type="component" value="Chromosome"/>
</dbReference>
<dbReference type="STRING" id="589865.DaAHT2_0246"/>
<keyword evidence="13 21" id="KW-1133">Transmembrane helix</keyword>
<gene>
    <name evidence="24" type="ordered locus">DaAHT2_0246</name>
</gene>
<dbReference type="GO" id="GO:0004180">
    <property type="term" value="F:carboxypeptidase activity"/>
    <property type="evidence" value="ECO:0007669"/>
    <property type="project" value="UniProtKB-KW"/>
</dbReference>
<evidence type="ECO:0000256" key="5">
    <source>
        <dbReference type="ARBA" id="ARBA00022645"/>
    </source>
</evidence>
<proteinExistence type="inferred from homology"/>
<dbReference type="Pfam" id="PF00905">
    <property type="entry name" value="Transpeptidase"/>
    <property type="match status" value="1"/>
</dbReference>
<protein>
    <recommendedName>
        <fullName evidence="17">peptidoglycan glycosyltransferase</fullName>
        <ecNumber evidence="17">2.4.99.28</ecNumber>
    </recommendedName>
</protein>
<evidence type="ECO:0000256" key="14">
    <source>
        <dbReference type="ARBA" id="ARBA00023136"/>
    </source>
</evidence>
<dbReference type="GO" id="GO:0009252">
    <property type="term" value="P:peptidoglycan biosynthetic process"/>
    <property type="evidence" value="ECO:0007669"/>
    <property type="project" value="UniProtKB-UniPathway"/>
</dbReference>
<evidence type="ECO:0000256" key="21">
    <source>
        <dbReference type="SAM" id="Phobius"/>
    </source>
</evidence>
<organism evidence="24 25">
    <name type="scientific">Desulfurivibrio alkaliphilus (strain DSM 19089 / UNIQEM U267 / AHT2)</name>
    <dbReference type="NCBI Taxonomy" id="589865"/>
    <lineage>
        <taxon>Bacteria</taxon>
        <taxon>Pseudomonadati</taxon>
        <taxon>Thermodesulfobacteriota</taxon>
        <taxon>Desulfobulbia</taxon>
        <taxon>Desulfobulbales</taxon>
        <taxon>Desulfobulbaceae</taxon>
        <taxon>Desulfurivibrio</taxon>
    </lineage>
</organism>
<evidence type="ECO:0000256" key="15">
    <source>
        <dbReference type="ARBA" id="ARBA00023268"/>
    </source>
</evidence>
<comment type="similarity">
    <text evidence="4">In the N-terminal section; belongs to the glycosyltransferase 51 family.</text>
</comment>
<dbReference type="GO" id="GO:0030288">
    <property type="term" value="C:outer membrane-bounded periplasmic space"/>
    <property type="evidence" value="ECO:0007669"/>
    <property type="project" value="TreeGrafter"/>
</dbReference>
<name>D6Z6J8_DESAT</name>
<dbReference type="GO" id="GO:0016020">
    <property type="term" value="C:membrane"/>
    <property type="evidence" value="ECO:0007669"/>
    <property type="project" value="UniProtKB-SubCell"/>
</dbReference>